<reference evidence="3" key="1">
    <citation type="submission" date="2020-01" db="EMBL/GenBank/DDBJ databases">
        <authorList>
            <person name="Mishra B."/>
        </authorList>
    </citation>
    <scope>NUCLEOTIDE SEQUENCE [LARGE SCALE GENOMIC DNA]</scope>
</reference>
<evidence type="ECO:0000313" key="3">
    <source>
        <dbReference type="EMBL" id="CAA7045704.1"/>
    </source>
</evidence>
<keyword evidence="4" id="KW-1185">Reference proteome</keyword>
<dbReference type="CDD" id="cd22157">
    <property type="entry name" value="F-box_AtFBW1-like"/>
    <property type="match status" value="1"/>
</dbReference>
<accession>A0A6D2K0W8</accession>
<comment type="caution">
    <text evidence="3">The sequence shown here is derived from an EMBL/GenBank/DDBJ whole genome shotgun (WGS) entry which is preliminary data.</text>
</comment>
<dbReference type="OrthoDB" id="1041463at2759"/>
<dbReference type="InterPro" id="IPR050796">
    <property type="entry name" value="SCF_F-box_component"/>
</dbReference>
<dbReference type="InterPro" id="IPR011043">
    <property type="entry name" value="Gal_Oxase/kelch_b-propeller"/>
</dbReference>
<proteinExistence type="predicted"/>
<dbReference type="PANTHER" id="PTHR31672:SF13">
    <property type="entry name" value="F-BOX PROTEIN CPR30-LIKE"/>
    <property type="match status" value="1"/>
</dbReference>
<dbReference type="PANTHER" id="PTHR31672">
    <property type="entry name" value="BNACNNG10540D PROTEIN"/>
    <property type="match status" value="1"/>
</dbReference>
<dbReference type="Proteomes" id="UP000467841">
    <property type="component" value="Unassembled WGS sequence"/>
</dbReference>
<dbReference type="InterPro" id="IPR001810">
    <property type="entry name" value="F-box_dom"/>
</dbReference>
<organism evidence="3 4">
    <name type="scientific">Microthlaspi erraticum</name>
    <dbReference type="NCBI Taxonomy" id="1685480"/>
    <lineage>
        <taxon>Eukaryota</taxon>
        <taxon>Viridiplantae</taxon>
        <taxon>Streptophyta</taxon>
        <taxon>Embryophyta</taxon>
        <taxon>Tracheophyta</taxon>
        <taxon>Spermatophyta</taxon>
        <taxon>Magnoliopsida</taxon>
        <taxon>eudicotyledons</taxon>
        <taxon>Gunneridae</taxon>
        <taxon>Pentapetalae</taxon>
        <taxon>rosids</taxon>
        <taxon>malvids</taxon>
        <taxon>Brassicales</taxon>
        <taxon>Brassicaceae</taxon>
        <taxon>Coluteocarpeae</taxon>
        <taxon>Microthlaspi</taxon>
    </lineage>
</organism>
<evidence type="ECO:0000313" key="4">
    <source>
        <dbReference type="Proteomes" id="UP000467841"/>
    </source>
</evidence>
<evidence type="ECO:0000259" key="1">
    <source>
        <dbReference type="Pfam" id="PF00646"/>
    </source>
</evidence>
<evidence type="ECO:0000259" key="2">
    <source>
        <dbReference type="Pfam" id="PF07734"/>
    </source>
</evidence>
<dbReference type="Pfam" id="PF00646">
    <property type="entry name" value="F-box"/>
    <property type="match status" value="1"/>
</dbReference>
<dbReference type="SUPFAM" id="SSF50965">
    <property type="entry name" value="Galactose oxidase, central domain"/>
    <property type="match status" value="1"/>
</dbReference>
<name>A0A6D2K0W8_9BRAS</name>
<dbReference type="SUPFAM" id="SSF81383">
    <property type="entry name" value="F-box domain"/>
    <property type="match status" value="1"/>
</dbReference>
<dbReference type="Pfam" id="PF07734">
    <property type="entry name" value="FBA_1"/>
    <property type="match status" value="1"/>
</dbReference>
<dbReference type="NCBIfam" id="TIGR01640">
    <property type="entry name" value="F_box_assoc_1"/>
    <property type="match status" value="1"/>
</dbReference>
<feature type="domain" description="F-box" evidence="1">
    <location>
        <begin position="15"/>
        <end position="46"/>
    </location>
</feature>
<protein>
    <recommendedName>
        <fullName evidence="5">F-box domain-containing protein</fullName>
    </recommendedName>
</protein>
<dbReference type="AlphaFoldDB" id="A0A6D2K0W8"/>
<feature type="domain" description="F-box associated beta-propeller type 1" evidence="2">
    <location>
        <begin position="61"/>
        <end position="379"/>
    </location>
</feature>
<evidence type="ECO:0008006" key="5">
    <source>
        <dbReference type="Google" id="ProtNLM"/>
    </source>
</evidence>
<dbReference type="InterPro" id="IPR006527">
    <property type="entry name" value="F-box-assoc_dom_typ1"/>
</dbReference>
<dbReference type="EMBL" id="CACVBM020001329">
    <property type="protein sequence ID" value="CAA7045704.1"/>
    <property type="molecule type" value="Genomic_DNA"/>
</dbReference>
<gene>
    <name evidence="3" type="ORF">MERR_LOCUS32939</name>
</gene>
<dbReference type="InterPro" id="IPR017451">
    <property type="entry name" value="F-box-assoc_interact_dom"/>
</dbReference>
<sequence>MAMTVWQLPRDLVEEEILCRIPATYLKGLRSTCKRWNNLFKDKRFVRNHFDKAAKQFLLLMLTKEFKIFALRINLHGTISSDFKGDMSLLGSPSCHNSAQLDISQVFHYDGLLLCIMREDTRIVVWNPCTGQTKWINQPIKPHKLCDTYNLGSYRECNSPNDSYKILRHGLYGGTDKFEICEMNSNAWRILDANPDFQLFFTNSSVSLNGKTYWFALDEKERHLGMFLASFDYTTERFGCLRLPHQCFPVDCGETEALSVVREEKLSVLLRRRETSKTEIWVTNEIDETRAVSSWSKVLVADYPLVDISIELSFVVDEGKKVAVCFERWMEFEDVTKSYDLVNIVGEDNKVTQVYYGASTMSSCQWPRLCSYVPSLVQIP</sequence>
<dbReference type="InterPro" id="IPR036047">
    <property type="entry name" value="F-box-like_dom_sf"/>
</dbReference>